<keyword evidence="4" id="KW-1185">Reference proteome</keyword>
<dbReference type="Pfam" id="PF11954">
    <property type="entry name" value="DUF3471"/>
    <property type="match status" value="1"/>
</dbReference>
<accession>A0A840KK25</accession>
<gene>
    <name evidence="3" type="ORF">HNP38_002516</name>
</gene>
<dbReference type="InterPro" id="IPR050491">
    <property type="entry name" value="AmpC-like"/>
</dbReference>
<dbReference type="Gene3D" id="3.40.710.10">
    <property type="entry name" value="DD-peptidase/beta-lactamase superfamily"/>
    <property type="match status" value="1"/>
</dbReference>
<dbReference type="InterPro" id="IPR021860">
    <property type="entry name" value="Peptidase_S12_Pab87-rel_C"/>
</dbReference>
<feature type="domain" description="Beta-lactamase-related" evidence="1">
    <location>
        <begin position="35"/>
        <end position="359"/>
    </location>
</feature>
<comment type="caution">
    <text evidence="3">The sequence shown here is derived from an EMBL/GenBank/DDBJ whole genome shotgun (WGS) entry which is preliminary data.</text>
</comment>
<reference evidence="3 4" key="1">
    <citation type="submission" date="2020-08" db="EMBL/GenBank/DDBJ databases">
        <title>Functional genomics of gut bacteria from endangered species of beetles.</title>
        <authorList>
            <person name="Carlos-Shanley C."/>
        </authorList>
    </citation>
    <scope>NUCLEOTIDE SEQUENCE [LARGE SCALE GENOMIC DNA]</scope>
    <source>
        <strain evidence="3 4">S00151</strain>
    </source>
</reference>
<dbReference type="Proteomes" id="UP000592180">
    <property type="component" value="Unassembled WGS sequence"/>
</dbReference>
<dbReference type="InterPro" id="IPR001466">
    <property type="entry name" value="Beta-lactam-related"/>
</dbReference>
<name>A0A840KK25_9FLAO</name>
<dbReference type="PANTHER" id="PTHR46825">
    <property type="entry name" value="D-ALANYL-D-ALANINE-CARBOXYPEPTIDASE/ENDOPEPTIDASE AMPH"/>
    <property type="match status" value="1"/>
</dbReference>
<dbReference type="Gene3D" id="2.40.128.600">
    <property type="match status" value="1"/>
</dbReference>
<dbReference type="SUPFAM" id="SSF56601">
    <property type="entry name" value="beta-lactamase/transpeptidase-like"/>
    <property type="match status" value="1"/>
</dbReference>
<dbReference type="PANTHER" id="PTHR46825:SF15">
    <property type="entry name" value="BETA-LACTAMASE-RELATED DOMAIN-CONTAINING PROTEIN"/>
    <property type="match status" value="1"/>
</dbReference>
<dbReference type="RefSeq" id="WP_184189910.1">
    <property type="nucleotide sequence ID" value="NZ_JACHLE010000003.1"/>
</dbReference>
<feature type="domain" description="Peptidase S12 Pab87-related C-terminal" evidence="2">
    <location>
        <begin position="404"/>
        <end position="498"/>
    </location>
</feature>
<proteinExistence type="predicted"/>
<dbReference type="Pfam" id="PF00144">
    <property type="entry name" value="Beta-lactamase"/>
    <property type="match status" value="1"/>
</dbReference>
<evidence type="ECO:0000259" key="2">
    <source>
        <dbReference type="Pfam" id="PF11954"/>
    </source>
</evidence>
<dbReference type="AlphaFoldDB" id="A0A840KK25"/>
<evidence type="ECO:0000313" key="3">
    <source>
        <dbReference type="EMBL" id="MBB4807212.1"/>
    </source>
</evidence>
<organism evidence="3 4">
    <name type="scientific">Chryseobacterium defluvii</name>
    <dbReference type="NCBI Taxonomy" id="160396"/>
    <lineage>
        <taxon>Bacteria</taxon>
        <taxon>Pseudomonadati</taxon>
        <taxon>Bacteroidota</taxon>
        <taxon>Flavobacteriia</taxon>
        <taxon>Flavobacteriales</taxon>
        <taxon>Weeksellaceae</taxon>
        <taxon>Chryseobacterium group</taxon>
        <taxon>Chryseobacterium</taxon>
    </lineage>
</organism>
<dbReference type="EMBL" id="JACHLE010000003">
    <property type="protein sequence ID" value="MBB4807212.1"/>
    <property type="molecule type" value="Genomic_DNA"/>
</dbReference>
<sequence length="501" mass="56634">MKIIRNTYSLILIFTVAFAYGQNPDKHLKGLENEIQNIINAYKAVGVSVAIVSNDKMIYSKGFGYRDYEKKLPVTSATIFPIGSNTKSFTASLIGMLQDEDRLSVKAKPSAYIPDLQFYNDRMNEVISVEDLLDHRSGIGGADGSFVLFPAASRMELLKRLPFLKPGGEPKDSWIYSNFGYIILGTIAEQITRDHWDNLVTGKIFRPLNMVNSSTSLDSMIKRDNYSLPYGVYQNQIQKILYQKPDNDKPGAAVNSTAEDMANWIRMWLNKGTFNGVRLLSEDFTNNATSMKAIMNGAAPSDPKQKNYLFGYGYGWNTKVYKGHYKVDHGGAVSGFSSNVVLFPLEKFGIVVLTNQQNTSLPYVIANMISDRMLGIDGGKPYTYEIERYDIVKPDNMIKPINNDKKPTHNLDAYCGKYNNPGYGTFEVKKEDGQLYAVFPDFRFRLEHQQYNTFLFKLTEDIPQQMNPDFELNFLIDSKGDISEVSMDIQKSTVFKKVTGK</sequence>
<evidence type="ECO:0000313" key="4">
    <source>
        <dbReference type="Proteomes" id="UP000592180"/>
    </source>
</evidence>
<evidence type="ECO:0000259" key="1">
    <source>
        <dbReference type="Pfam" id="PF00144"/>
    </source>
</evidence>
<dbReference type="InterPro" id="IPR012338">
    <property type="entry name" value="Beta-lactam/transpept-like"/>
</dbReference>
<protein>
    <submittedName>
        <fullName evidence="3">CubicO group peptidase (Beta-lactamase class C family)</fullName>
    </submittedName>
</protein>